<dbReference type="Gene3D" id="3.90.920.10">
    <property type="entry name" value="DNA primase, PRIM domain"/>
    <property type="match status" value="1"/>
</dbReference>
<dbReference type="Gene3D" id="3.30.470.30">
    <property type="entry name" value="DNA ligase/mRNA capping enzyme"/>
    <property type="match status" value="1"/>
</dbReference>
<name>A0ABY8IWS8_9BACI</name>
<dbReference type="InterPro" id="IPR016059">
    <property type="entry name" value="DNA_ligase_ATP-dep_CS"/>
</dbReference>
<dbReference type="PANTHER" id="PTHR42705:SF2">
    <property type="entry name" value="BIFUNCTIONAL NON-HOMOLOGOUS END JOINING PROTEIN LIGD"/>
    <property type="match status" value="1"/>
</dbReference>
<dbReference type="PANTHER" id="PTHR42705">
    <property type="entry name" value="BIFUNCTIONAL NON-HOMOLOGOUS END JOINING PROTEIN LIGD"/>
    <property type="match status" value="1"/>
</dbReference>
<dbReference type="InterPro" id="IPR014145">
    <property type="entry name" value="LigD_pol_dom"/>
</dbReference>
<reference evidence="5 6" key="1">
    <citation type="submission" date="2023-04" db="EMBL/GenBank/DDBJ databases">
        <title>Genome sequence of Halobacillus naozhouensis KACC 21980.</title>
        <authorList>
            <person name="Kim S."/>
            <person name="Heo J."/>
            <person name="Kwon S.-W."/>
        </authorList>
    </citation>
    <scope>NUCLEOTIDE SEQUENCE [LARGE SCALE GENOMIC DNA]</scope>
    <source>
        <strain evidence="5 6">KCTC 13234</strain>
    </source>
</reference>
<dbReference type="RefSeq" id="WP_283076698.1">
    <property type="nucleotide sequence ID" value="NZ_CP121671.1"/>
</dbReference>
<evidence type="ECO:0000256" key="2">
    <source>
        <dbReference type="ARBA" id="ARBA00049990"/>
    </source>
</evidence>
<dbReference type="EMBL" id="CP121671">
    <property type="protein sequence ID" value="WFT74702.1"/>
    <property type="molecule type" value="Genomic_DNA"/>
</dbReference>
<keyword evidence="5" id="KW-0436">Ligase</keyword>
<accession>A0ABY8IWS8</accession>
<protein>
    <submittedName>
        <fullName evidence="5">DNA ligase D</fullName>
        <ecNumber evidence="5">6.5.1.1</ecNumber>
    </submittedName>
</protein>
<comment type="similarity">
    <text evidence="2">In the N-terminal section; belongs to the LigD polymerase family.</text>
</comment>
<dbReference type="InterPro" id="IPR012310">
    <property type="entry name" value="DNA_ligase_ATP-dep_cent"/>
</dbReference>
<evidence type="ECO:0000256" key="1">
    <source>
        <dbReference type="ARBA" id="ARBA00049981"/>
    </source>
</evidence>
<dbReference type="Pfam" id="PF01068">
    <property type="entry name" value="DNA_ligase_A_M"/>
    <property type="match status" value="1"/>
</dbReference>
<feature type="domain" description="DNA ligase D polymerase" evidence="4">
    <location>
        <begin position="324"/>
        <end position="571"/>
    </location>
</feature>
<organism evidence="5 6">
    <name type="scientific">Halobacillus naozhouensis</name>
    <dbReference type="NCBI Taxonomy" id="554880"/>
    <lineage>
        <taxon>Bacteria</taxon>
        <taxon>Bacillati</taxon>
        <taxon>Bacillota</taxon>
        <taxon>Bacilli</taxon>
        <taxon>Bacillales</taxon>
        <taxon>Bacillaceae</taxon>
        <taxon>Halobacillus</taxon>
    </lineage>
</organism>
<dbReference type="SUPFAM" id="SSF56091">
    <property type="entry name" value="DNA ligase/mRNA capping enzyme, catalytic domain"/>
    <property type="match status" value="1"/>
</dbReference>
<evidence type="ECO:0000313" key="5">
    <source>
        <dbReference type="EMBL" id="WFT74702.1"/>
    </source>
</evidence>
<dbReference type="InterPro" id="IPR014143">
    <property type="entry name" value="NHEJ_ligase_prk"/>
</dbReference>
<evidence type="ECO:0000259" key="3">
    <source>
        <dbReference type="Pfam" id="PF01068"/>
    </source>
</evidence>
<dbReference type="PROSITE" id="PS00697">
    <property type="entry name" value="DNA_LIGASE_A1"/>
    <property type="match status" value="1"/>
</dbReference>
<dbReference type="EC" id="6.5.1.1" evidence="5"/>
<dbReference type="Pfam" id="PF21686">
    <property type="entry name" value="LigD_Prim-Pol"/>
    <property type="match status" value="1"/>
</dbReference>
<gene>
    <name evidence="5" type="primary">ligD</name>
    <name evidence="5" type="ORF">P9989_20540</name>
</gene>
<sequence>MSKPMLPTLSVDIPMGNEWVYEVKYDGFRAFLKWTESSITLISRNGQDLSDRFPEIIKAAKEANPPDQLPVLLDGEIVILNTPYQANFPLLQKRGRMKNKTTINRIAEKRPATFMAFDILEAGNKLTSSIFTERKNQLNHLINTINYPSIQMVEVFEHKSDIHKLLHLHLGEGIVAKRKQSIYQKGVRTRQWLKIKQWRSVSGFLTSFDPKNDYYKVEIWQGNKRVPLGSFKHGLTSEQSETLETFFKENGTNWEISPSVCAAVNCLMAEGEEMREPTFNQFRFDLEPDDCTVSKRDWDLLLFPEDVEITHPDKILWPEKQWSKQDYLMYIRAIAPYMMPFISDKKLTLIRYPHGVGDESFFQKHRAEHSPDYVGEWQENDETFIVSNELSSLIWLSNQGALEFHIPFQKAAARDPDEIVFDLDPPDREEFHLSIIAAQLLKHLLDQLGVHGFIKTSGNKGMQLHIPILEGSMSYEETRKFTKSLVDLLVKESPDLFTIERLKKKRGRRLYLDYVQHAEGKTIISPYSARATSEGTVATPLYWDEVTDELNPEDFTIKNVVKRVQEIGCPFQDYDKVRELQPIDVMRQLG</sequence>
<comment type="similarity">
    <text evidence="1">In the C-terminal section; belongs to the ATP-dependent DNA ligase family.</text>
</comment>
<dbReference type="PROSITE" id="PS00333">
    <property type="entry name" value="DNA_LIGASE_A2"/>
    <property type="match status" value="1"/>
</dbReference>
<dbReference type="NCBIfam" id="TIGR02778">
    <property type="entry name" value="ligD_pol"/>
    <property type="match status" value="1"/>
</dbReference>
<dbReference type="CDD" id="cd07906">
    <property type="entry name" value="Adenylation_DNA_ligase_LigD_LigC"/>
    <property type="match status" value="1"/>
</dbReference>
<feature type="domain" description="ATP-dependent DNA ligase family profile" evidence="3">
    <location>
        <begin position="16"/>
        <end position="196"/>
    </location>
</feature>
<keyword evidence="6" id="KW-1185">Reference proteome</keyword>
<evidence type="ECO:0000313" key="6">
    <source>
        <dbReference type="Proteomes" id="UP001221597"/>
    </source>
</evidence>
<proteinExistence type="inferred from homology"/>
<dbReference type="NCBIfam" id="TIGR02776">
    <property type="entry name" value="NHEJ_ligase_prk"/>
    <property type="match status" value="1"/>
</dbReference>
<dbReference type="GO" id="GO:0003910">
    <property type="term" value="F:DNA ligase (ATP) activity"/>
    <property type="evidence" value="ECO:0007669"/>
    <property type="project" value="UniProtKB-EC"/>
</dbReference>
<dbReference type="InterPro" id="IPR052171">
    <property type="entry name" value="NHEJ_LigD"/>
</dbReference>
<dbReference type="Proteomes" id="UP001221597">
    <property type="component" value="Chromosome"/>
</dbReference>
<evidence type="ECO:0000259" key="4">
    <source>
        <dbReference type="Pfam" id="PF21686"/>
    </source>
</evidence>